<evidence type="ECO:0000313" key="3">
    <source>
        <dbReference type="Proteomes" id="UP000034214"/>
    </source>
</evidence>
<keyword evidence="1" id="KW-0812">Transmembrane</keyword>
<evidence type="ECO:0000313" key="2">
    <source>
        <dbReference type="EMBL" id="KKT97281.1"/>
    </source>
</evidence>
<organism evidence="2 3">
    <name type="scientific">Candidatus Collierbacteria bacterium GW2011_GWC2_45_15</name>
    <dbReference type="NCBI Taxonomy" id="1618394"/>
    <lineage>
        <taxon>Bacteria</taxon>
        <taxon>Candidatus Collieribacteriota</taxon>
    </lineage>
</organism>
<comment type="caution">
    <text evidence="2">The sequence shown here is derived from an EMBL/GenBank/DDBJ whole genome shotgun (WGS) entry which is preliminary data.</text>
</comment>
<dbReference type="AlphaFoldDB" id="A0A0G1LN47"/>
<proteinExistence type="predicted"/>
<accession>A0A0G1LN47</accession>
<keyword evidence="1" id="KW-0472">Membrane</keyword>
<reference evidence="2 3" key="1">
    <citation type="journal article" date="2015" name="Nature">
        <title>rRNA introns, odd ribosomes, and small enigmatic genomes across a large radiation of phyla.</title>
        <authorList>
            <person name="Brown C.T."/>
            <person name="Hug L.A."/>
            <person name="Thomas B.C."/>
            <person name="Sharon I."/>
            <person name="Castelle C.J."/>
            <person name="Singh A."/>
            <person name="Wilkins M.J."/>
            <person name="Williams K.H."/>
            <person name="Banfield J.F."/>
        </authorList>
    </citation>
    <scope>NUCLEOTIDE SEQUENCE [LARGE SCALE GENOMIC DNA]</scope>
</reference>
<protein>
    <submittedName>
        <fullName evidence="2">Uncharacterized protein</fullName>
    </submittedName>
</protein>
<dbReference type="EMBL" id="LCKM01000036">
    <property type="protein sequence ID" value="KKT97281.1"/>
    <property type="molecule type" value="Genomic_DNA"/>
</dbReference>
<feature type="transmembrane region" description="Helical" evidence="1">
    <location>
        <begin position="30"/>
        <end position="54"/>
    </location>
</feature>
<keyword evidence="1" id="KW-1133">Transmembrane helix</keyword>
<dbReference type="Proteomes" id="UP000034214">
    <property type="component" value="Unassembled WGS sequence"/>
</dbReference>
<gene>
    <name evidence="2" type="ORF">UW99_C0036G0008</name>
</gene>
<evidence type="ECO:0000256" key="1">
    <source>
        <dbReference type="SAM" id="Phobius"/>
    </source>
</evidence>
<feature type="transmembrane region" description="Helical" evidence="1">
    <location>
        <begin position="74"/>
        <end position="95"/>
    </location>
</feature>
<name>A0A0G1LN47_9BACT</name>
<sequence length="110" mass="11494">MLAQGFVGDIVLPSGIPSDVTNTVPFLSGIVRFIVIVGGLFTLWQFLLGGFGMISGGGDKAKVADAQHKITNAITGLVVMTASFIIIGLVSRLLFGSFTAILVPELQTVE</sequence>